<reference evidence="1" key="1">
    <citation type="submission" date="2014-11" db="EMBL/GenBank/DDBJ databases">
        <authorList>
            <person name="Amaro Gonzalez C."/>
        </authorList>
    </citation>
    <scope>NUCLEOTIDE SEQUENCE</scope>
</reference>
<evidence type="ECO:0000313" key="1">
    <source>
        <dbReference type="EMBL" id="JAH52574.1"/>
    </source>
</evidence>
<reference evidence="1" key="2">
    <citation type="journal article" date="2015" name="Fish Shellfish Immunol.">
        <title>Early steps in the European eel (Anguilla anguilla)-Vibrio vulnificus interaction in the gills: Role of the RtxA13 toxin.</title>
        <authorList>
            <person name="Callol A."/>
            <person name="Pajuelo D."/>
            <person name="Ebbesson L."/>
            <person name="Teles M."/>
            <person name="MacKenzie S."/>
            <person name="Amaro C."/>
        </authorList>
    </citation>
    <scope>NUCLEOTIDE SEQUENCE</scope>
</reference>
<dbReference type="EMBL" id="GBXM01056003">
    <property type="protein sequence ID" value="JAH52574.1"/>
    <property type="molecule type" value="Transcribed_RNA"/>
</dbReference>
<accession>A0A0E9TFX1</accession>
<name>A0A0E9TFX1_ANGAN</name>
<proteinExistence type="predicted"/>
<protein>
    <submittedName>
        <fullName evidence="1">Uncharacterized protein</fullName>
    </submittedName>
</protein>
<sequence length="54" mass="5943">MEVFVFEPVFLTPGPGEMHEGADVSIGYSATWSSTDTAFPLYNILKNTVACSWQ</sequence>
<dbReference type="AlphaFoldDB" id="A0A0E9TFX1"/>
<organism evidence="1">
    <name type="scientific">Anguilla anguilla</name>
    <name type="common">European freshwater eel</name>
    <name type="synonym">Muraena anguilla</name>
    <dbReference type="NCBI Taxonomy" id="7936"/>
    <lineage>
        <taxon>Eukaryota</taxon>
        <taxon>Metazoa</taxon>
        <taxon>Chordata</taxon>
        <taxon>Craniata</taxon>
        <taxon>Vertebrata</taxon>
        <taxon>Euteleostomi</taxon>
        <taxon>Actinopterygii</taxon>
        <taxon>Neopterygii</taxon>
        <taxon>Teleostei</taxon>
        <taxon>Anguilliformes</taxon>
        <taxon>Anguillidae</taxon>
        <taxon>Anguilla</taxon>
    </lineage>
</organism>